<evidence type="ECO:0000313" key="3">
    <source>
        <dbReference type="Proteomes" id="UP000238479"/>
    </source>
</evidence>
<dbReference type="InterPro" id="IPR001810">
    <property type="entry name" value="F-box_dom"/>
</dbReference>
<dbReference type="PANTHER" id="PTHR31672">
    <property type="entry name" value="BNACNNG10540D PROTEIN"/>
    <property type="match status" value="1"/>
</dbReference>
<keyword evidence="3" id="KW-1185">Reference proteome</keyword>
<dbReference type="SMART" id="SM00256">
    <property type="entry name" value="FBOX"/>
    <property type="match status" value="1"/>
</dbReference>
<dbReference type="InterPro" id="IPR012871">
    <property type="entry name" value="DUF1668_ORYSA"/>
</dbReference>
<accession>A0A2P6P2B3</accession>
<dbReference type="InterPro" id="IPR036047">
    <property type="entry name" value="F-box-like_dom_sf"/>
</dbReference>
<evidence type="ECO:0000259" key="1">
    <source>
        <dbReference type="PROSITE" id="PS50181"/>
    </source>
</evidence>
<dbReference type="InterPro" id="IPR050796">
    <property type="entry name" value="SCF_F-box_component"/>
</dbReference>
<dbReference type="InterPro" id="IPR006527">
    <property type="entry name" value="F-box-assoc_dom_typ1"/>
</dbReference>
<evidence type="ECO:0000313" key="2">
    <source>
        <dbReference type="EMBL" id="PRQ16071.1"/>
    </source>
</evidence>
<dbReference type="EMBL" id="PDCK01000045">
    <property type="protein sequence ID" value="PRQ16071.1"/>
    <property type="molecule type" value="Genomic_DNA"/>
</dbReference>
<dbReference type="SUPFAM" id="SSF81383">
    <property type="entry name" value="F-box domain"/>
    <property type="match status" value="1"/>
</dbReference>
<name>A0A2P6P2B3_ROSCH</name>
<sequence length="567" mass="65616">MAFDVTRKQWHEVQLWLPASGDHRFSGRAVVVGDTIYTFKISSNSVVAYNFWWDLDQEGDVTFYISPQPDLEGLHINKAFLVQTGRYKFTETRQGYLVHLGNLDFCLVQNRFKKHRADREQKLCITTFQVVVDDERGGKHIIKTLHSTLCEVDSLIHLGFSFTPDCDDFEPTEEEMRQAATLSHLADFDANEFGMSHTIPQELIFDILARLSTKDLIRLMCVSKAWNAAIQDPEWAKLHRQLSIKRNSLDPTFLILPSQLDEFFTMTLFDNGTKGRLVLIKQQSKQVEKRNKILGCSNGLLCIYESMENEDFGLWNPTIHKFKRIPLSAFNKWTQSKTFYGFGYDSVNDDYKFVKMGQFKDPSGVVTSSEVQVYSLKLHSWKRVQDLPSHLNKDYILASNGVCLASSLHWLMRLGDKGGGPMIVLSLDLASEEYHWFSAPACYNSEHLSINYLDLHVMAGFLCFCFDTDSLRETWILKEYGVTKSWTKLCYYKRNWGCNPLIFSKCGKKILFARVAELFWYDLENKRIENVSTDIRPVRSRPLQTVTSVENLNLLRRRPELPYNNCH</sequence>
<dbReference type="Gene3D" id="1.20.1280.50">
    <property type="match status" value="1"/>
</dbReference>
<dbReference type="InterPro" id="IPR017451">
    <property type="entry name" value="F-box-assoc_interact_dom"/>
</dbReference>
<dbReference type="Pfam" id="PF07893">
    <property type="entry name" value="DUF1668"/>
    <property type="match status" value="1"/>
</dbReference>
<dbReference type="Gramene" id="PRQ16071">
    <property type="protein sequence ID" value="PRQ16071"/>
    <property type="gene ID" value="RchiOBHm_Chr7g0180241"/>
</dbReference>
<gene>
    <name evidence="2" type="ORF">RchiOBHm_Chr7g0180241</name>
</gene>
<protein>
    <submittedName>
        <fullName evidence="2">Putative F-box domain, kelch-type beta propeller, F-box associated interaction</fullName>
    </submittedName>
</protein>
<dbReference type="AlphaFoldDB" id="A0A2P6P2B3"/>
<dbReference type="Pfam" id="PF07734">
    <property type="entry name" value="FBA_1"/>
    <property type="match status" value="1"/>
</dbReference>
<dbReference type="PANTHER" id="PTHR31672:SF13">
    <property type="entry name" value="F-BOX PROTEIN CPR30-LIKE"/>
    <property type="match status" value="1"/>
</dbReference>
<dbReference type="STRING" id="74649.A0A2P6P2B3"/>
<organism evidence="2 3">
    <name type="scientific">Rosa chinensis</name>
    <name type="common">China rose</name>
    <dbReference type="NCBI Taxonomy" id="74649"/>
    <lineage>
        <taxon>Eukaryota</taxon>
        <taxon>Viridiplantae</taxon>
        <taxon>Streptophyta</taxon>
        <taxon>Embryophyta</taxon>
        <taxon>Tracheophyta</taxon>
        <taxon>Spermatophyta</taxon>
        <taxon>Magnoliopsida</taxon>
        <taxon>eudicotyledons</taxon>
        <taxon>Gunneridae</taxon>
        <taxon>Pentapetalae</taxon>
        <taxon>rosids</taxon>
        <taxon>fabids</taxon>
        <taxon>Rosales</taxon>
        <taxon>Rosaceae</taxon>
        <taxon>Rosoideae</taxon>
        <taxon>Rosoideae incertae sedis</taxon>
        <taxon>Rosa</taxon>
    </lineage>
</organism>
<comment type="caution">
    <text evidence="2">The sequence shown here is derived from an EMBL/GenBank/DDBJ whole genome shotgun (WGS) entry which is preliminary data.</text>
</comment>
<proteinExistence type="predicted"/>
<feature type="domain" description="F-box" evidence="1">
    <location>
        <begin position="193"/>
        <end position="238"/>
    </location>
</feature>
<dbReference type="Proteomes" id="UP000238479">
    <property type="component" value="Chromosome 7"/>
</dbReference>
<dbReference type="Pfam" id="PF12937">
    <property type="entry name" value="F-box-like"/>
    <property type="match status" value="1"/>
</dbReference>
<dbReference type="NCBIfam" id="TIGR01640">
    <property type="entry name" value="F_box_assoc_1"/>
    <property type="match status" value="1"/>
</dbReference>
<dbReference type="PROSITE" id="PS50181">
    <property type="entry name" value="FBOX"/>
    <property type="match status" value="1"/>
</dbReference>
<reference evidence="2 3" key="1">
    <citation type="journal article" date="2018" name="Nat. Genet.">
        <title>The Rosa genome provides new insights in the design of modern roses.</title>
        <authorList>
            <person name="Bendahmane M."/>
        </authorList>
    </citation>
    <scope>NUCLEOTIDE SEQUENCE [LARGE SCALE GENOMIC DNA]</scope>
    <source>
        <strain evidence="3">cv. Old Blush</strain>
    </source>
</reference>
<dbReference type="OMA" id="PFARRHE"/>